<keyword evidence="6" id="KW-1185">Reference proteome</keyword>
<evidence type="ECO:0000256" key="3">
    <source>
        <dbReference type="ARBA" id="ARBA00022840"/>
    </source>
</evidence>
<accession>A0ABW1VK70</accession>
<dbReference type="SMART" id="SM00797">
    <property type="entry name" value="AHS2"/>
    <property type="match status" value="1"/>
</dbReference>
<evidence type="ECO:0000259" key="4">
    <source>
        <dbReference type="SMART" id="SM00797"/>
    </source>
</evidence>
<dbReference type="EMBL" id="JBHSUC010000003">
    <property type="protein sequence ID" value="MFC6361324.1"/>
    <property type="molecule type" value="Genomic_DNA"/>
</dbReference>
<dbReference type="InterPro" id="IPR003778">
    <property type="entry name" value="CT_A_B"/>
</dbReference>
<reference evidence="6" key="1">
    <citation type="journal article" date="2019" name="Int. J. Syst. Evol. Microbiol.">
        <title>The Global Catalogue of Microorganisms (GCM) 10K type strain sequencing project: providing services to taxonomists for standard genome sequencing and annotation.</title>
        <authorList>
            <consortium name="The Broad Institute Genomics Platform"/>
            <consortium name="The Broad Institute Genome Sequencing Center for Infectious Disease"/>
            <person name="Wu L."/>
            <person name="Ma J."/>
        </authorList>
    </citation>
    <scope>NUCLEOTIDE SEQUENCE [LARGE SCALE GENOMIC DNA]</scope>
    <source>
        <strain evidence="6">CGMCC 4.1530</strain>
    </source>
</reference>
<dbReference type="RefSeq" id="WP_212708161.1">
    <property type="nucleotide sequence ID" value="NZ_BAAAFW010000025.1"/>
</dbReference>
<protein>
    <submittedName>
        <fullName evidence="5">Biotin-dependent carboxyltransferase family protein</fullName>
    </submittedName>
</protein>
<dbReference type="Proteomes" id="UP001596215">
    <property type="component" value="Unassembled WGS sequence"/>
</dbReference>
<name>A0ABW1VK70_9GAMM</name>
<evidence type="ECO:0000313" key="5">
    <source>
        <dbReference type="EMBL" id="MFC6361324.1"/>
    </source>
</evidence>
<keyword evidence="2" id="KW-0378">Hydrolase</keyword>
<dbReference type="InterPro" id="IPR052708">
    <property type="entry name" value="PxpC"/>
</dbReference>
<evidence type="ECO:0000256" key="1">
    <source>
        <dbReference type="ARBA" id="ARBA00022741"/>
    </source>
</evidence>
<organism evidence="5 6">
    <name type="scientific">Tatumella punctata</name>
    <dbReference type="NCBI Taxonomy" id="399969"/>
    <lineage>
        <taxon>Bacteria</taxon>
        <taxon>Pseudomonadati</taxon>
        <taxon>Pseudomonadota</taxon>
        <taxon>Gammaproteobacteria</taxon>
        <taxon>Enterobacterales</taxon>
        <taxon>Erwiniaceae</taxon>
        <taxon>Tatumella</taxon>
    </lineage>
</organism>
<feature type="domain" description="Carboxyltransferase" evidence="4">
    <location>
        <begin position="24"/>
        <end position="304"/>
    </location>
</feature>
<dbReference type="NCBIfam" id="TIGR00724">
    <property type="entry name" value="urea_amlyse_rel"/>
    <property type="match status" value="1"/>
</dbReference>
<proteinExistence type="predicted"/>
<dbReference type="Pfam" id="PF02626">
    <property type="entry name" value="CT_A_B"/>
    <property type="match status" value="1"/>
</dbReference>
<evidence type="ECO:0000313" key="6">
    <source>
        <dbReference type="Proteomes" id="UP001596215"/>
    </source>
</evidence>
<dbReference type="PANTHER" id="PTHR43309">
    <property type="entry name" value="5-OXOPROLINASE SUBUNIT C"/>
    <property type="match status" value="1"/>
</dbReference>
<keyword evidence="1" id="KW-0547">Nucleotide-binding</keyword>
<dbReference type="Gene3D" id="2.40.100.10">
    <property type="entry name" value="Cyclophilin-like"/>
    <property type="match status" value="1"/>
</dbReference>
<dbReference type="PANTHER" id="PTHR43309:SF5">
    <property type="entry name" value="5-OXOPROLINASE SUBUNIT C"/>
    <property type="match status" value="1"/>
</dbReference>
<gene>
    <name evidence="5" type="ORF">ACFP73_04315</name>
</gene>
<evidence type="ECO:0000256" key="2">
    <source>
        <dbReference type="ARBA" id="ARBA00022801"/>
    </source>
</evidence>
<dbReference type="SUPFAM" id="SSF50891">
    <property type="entry name" value="Cyclophilin-like"/>
    <property type="match status" value="1"/>
</dbReference>
<comment type="caution">
    <text evidence="5">The sequence shown here is derived from an EMBL/GenBank/DDBJ whole genome shotgun (WGS) entry which is preliminary data.</text>
</comment>
<dbReference type="InterPro" id="IPR029000">
    <property type="entry name" value="Cyclophilin-like_dom_sf"/>
</dbReference>
<sequence>MAIEILHPGLATALHDSGRYGWQHFGVPISGAMDLFSHQLANRLAGNSDDPATLEMTLQGARLHFLRRAVIVLTGADLSPMLDGEPVEMLRPLTVPAGAVLSFGARRRGARCYLAIKGGFAAPEIMGSQSTCSGSAFGGYGGRYLKKGDRLAFRWPLHNISRSLAPFGLPDIFPQPLQVLRFIPGKHWDRLTGEAKQRFTDSVFTVSPYSDRMGYRLQGEALTLSQPADIYSEAVSRGTVQLPADGLPIILLADSQTTGGYPKIAHIATMDLPYLAQALPGAQFCFRQISLHTAQQLAYQRQQWLEKIPCG</sequence>
<keyword evidence="3" id="KW-0067">ATP-binding</keyword>